<feature type="chain" id="PRO_5032384069" evidence="2">
    <location>
        <begin position="22"/>
        <end position="393"/>
    </location>
</feature>
<dbReference type="InterPro" id="IPR050491">
    <property type="entry name" value="AmpC-like"/>
</dbReference>
<dbReference type="EMBL" id="JAATJJ010000002">
    <property type="protein sequence ID" value="NJB72619.1"/>
    <property type="molecule type" value="Genomic_DNA"/>
</dbReference>
<gene>
    <name evidence="4" type="ORF">GGR42_003110</name>
</gene>
<dbReference type="PANTHER" id="PTHR46825">
    <property type="entry name" value="D-ALANYL-D-ALANINE-CARBOXYPEPTIDASE/ENDOPEPTIDASE AMPH"/>
    <property type="match status" value="1"/>
</dbReference>
<evidence type="ECO:0000256" key="1">
    <source>
        <dbReference type="SAM" id="MobiDB-lite"/>
    </source>
</evidence>
<evidence type="ECO:0000259" key="3">
    <source>
        <dbReference type="Pfam" id="PF00144"/>
    </source>
</evidence>
<feature type="signal peptide" evidence="2">
    <location>
        <begin position="1"/>
        <end position="21"/>
    </location>
</feature>
<protein>
    <submittedName>
        <fullName evidence="4">CubicO group peptidase (Beta-lactamase class C family)</fullName>
    </submittedName>
</protein>
<feature type="domain" description="Beta-lactamase-related" evidence="3">
    <location>
        <begin position="66"/>
        <end position="358"/>
    </location>
</feature>
<evidence type="ECO:0000313" key="5">
    <source>
        <dbReference type="Proteomes" id="UP000590442"/>
    </source>
</evidence>
<dbReference type="SUPFAM" id="SSF56601">
    <property type="entry name" value="beta-lactamase/transpeptidase-like"/>
    <property type="match status" value="1"/>
</dbReference>
<evidence type="ECO:0000256" key="2">
    <source>
        <dbReference type="SAM" id="SignalP"/>
    </source>
</evidence>
<dbReference type="Proteomes" id="UP000590442">
    <property type="component" value="Unassembled WGS sequence"/>
</dbReference>
<dbReference type="PROSITE" id="PS51257">
    <property type="entry name" value="PROKAR_LIPOPROTEIN"/>
    <property type="match status" value="1"/>
</dbReference>
<accession>A0A846R772</accession>
<feature type="region of interest" description="Disordered" evidence="1">
    <location>
        <begin position="22"/>
        <end position="57"/>
    </location>
</feature>
<comment type="caution">
    <text evidence="4">The sequence shown here is derived from an EMBL/GenBank/DDBJ whole genome shotgun (WGS) entry which is preliminary data.</text>
</comment>
<sequence>MKDISSLFILLLLTASCSKSAGDLTNTKGNTPNTSEQLDQGEVTTNGENDPNTEISETSLNDITSDFKTLMSDYNIPGAQIAITRNEKLVYLESFGMADLENEIKVDEKSLFRIASISKPITLMAISKLVLENKLKLNEFVFGNGAILGNEYGKLPYEAWEESINISHLLEHKSGFTNDPYDIMFDDVALSHTDLIGKVLDERSLTFQPGTQYEYSNFGYSLLGRIIEKVTGMTYEEYVNNVILKPMGITDMKIGGNTKEEALEGEVVYYSNWFSPYDMNVTRMDSHGGWIASAKSLALLAVQSDTRTAYPDLFRRGEGLDYLISGHWNHNGALPGTITVLYVGSPVSYTVLMNKGDANFQEMIQIIRGFMDRKISDRESWPSIDLFNFFPKN</sequence>
<dbReference type="InterPro" id="IPR012338">
    <property type="entry name" value="Beta-lactam/transpept-like"/>
</dbReference>
<name>A0A846R772_9FLAO</name>
<dbReference type="InterPro" id="IPR001466">
    <property type="entry name" value="Beta-lactam-related"/>
</dbReference>
<dbReference type="AlphaFoldDB" id="A0A846R772"/>
<proteinExistence type="predicted"/>
<organism evidence="4 5">
    <name type="scientific">Saonia flava</name>
    <dbReference type="NCBI Taxonomy" id="523696"/>
    <lineage>
        <taxon>Bacteria</taxon>
        <taxon>Pseudomonadati</taxon>
        <taxon>Bacteroidota</taxon>
        <taxon>Flavobacteriia</taxon>
        <taxon>Flavobacteriales</taxon>
        <taxon>Flavobacteriaceae</taxon>
        <taxon>Saonia</taxon>
    </lineage>
</organism>
<reference evidence="4 5" key="1">
    <citation type="submission" date="2020-03" db="EMBL/GenBank/DDBJ databases">
        <title>Genomic Encyclopedia of Type Strains, Phase IV (KMG-IV): sequencing the most valuable type-strain genomes for metagenomic binning, comparative biology and taxonomic classification.</title>
        <authorList>
            <person name="Goeker M."/>
        </authorList>
    </citation>
    <scope>NUCLEOTIDE SEQUENCE [LARGE SCALE GENOMIC DNA]</scope>
    <source>
        <strain evidence="4 5">DSM 29762</strain>
    </source>
</reference>
<evidence type="ECO:0000313" key="4">
    <source>
        <dbReference type="EMBL" id="NJB72619.1"/>
    </source>
</evidence>
<keyword evidence="5" id="KW-1185">Reference proteome</keyword>
<dbReference type="PANTHER" id="PTHR46825:SF9">
    <property type="entry name" value="BETA-LACTAMASE-RELATED DOMAIN-CONTAINING PROTEIN"/>
    <property type="match status" value="1"/>
</dbReference>
<dbReference type="Pfam" id="PF00144">
    <property type="entry name" value="Beta-lactamase"/>
    <property type="match status" value="1"/>
</dbReference>
<keyword evidence="2" id="KW-0732">Signal</keyword>
<dbReference type="RefSeq" id="WP_167965819.1">
    <property type="nucleotide sequence ID" value="NZ_JAATJJ010000002.1"/>
</dbReference>
<dbReference type="Gene3D" id="3.40.710.10">
    <property type="entry name" value="DD-peptidase/beta-lactamase superfamily"/>
    <property type="match status" value="1"/>
</dbReference>